<organism evidence="6 7">
    <name type="scientific">Paractinoplanes globisporus</name>
    <dbReference type="NCBI Taxonomy" id="113565"/>
    <lineage>
        <taxon>Bacteria</taxon>
        <taxon>Bacillati</taxon>
        <taxon>Actinomycetota</taxon>
        <taxon>Actinomycetes</taxon>
        <taxon>Micromonosporales</taxon>
        <taxon>Micromonosporaceae</taxon>
        <taxon>Paractinoplanes</taxon>
    </lineage>
</organism>
<accession>A0ABW6WY08</accession>
<keyword evidence="1" id="KW-0805">Transcription regulation</keyword>
<evidence type="ECO:0000256" key="3">
    <source>
        <dbReference type="ARBA" id="ARBA00023163"/>
    </source>
</evidence>
<dbReference type="SUPFAM" id="SSF48498">
    <property type="entry name" value="Tetracyclin repressor-like, C-terminal domain"/>
    <property type="match status" value="1"/>
</dbReference>
<protein>
    <submittedName>
        <fullName evidence="6">TetR/AcrR family transcriptional regulator</fullName>
    </submittedName>
</protein>
<dbReference type="SUPFAM" id="SSF46689">
    <property type="entry name" value="Homeodomain-like"/>
    <property type="match status" value="1"/>
</dbReference>
<evidence type="ECO:0000256" key="1">
    <source>
        <dbReference type="ARBA" id="ARBA00023015"/>
    </source>
</evidence>
<reference evidence="6 7" key="1">
    <citation type="submission" date="2024-10" db="EMBL/GenBank/DDBJ databases">
        <title>The Natural Products Discovery Center: Release of the First 8490 Sequenced Strains for Exploring Actinobacteria Biosynthetic Diversity.</title>
        <authorList>
            <person name="Kalkreuter E."/>
            <person name="Kautsar S.A."/>
            <person name="Yang D."/>
            <person name="Bader C.D."/>
            <person name="Teijaro C.N."/>
            <person name="Fluegel L."/>
            <person name="Davis C.M."/>
            <person name="Simpson J.R."/>
            <person name="Lauterbach L."/>
            <person name="Steele A.D."/>
            <person name="Gui C."/>
            <person name="Meng S."/>
            <person name="Li G."/>
            <person name="Viehrig K."/>
            <person name="Ye F."/>
            <person name="Su P."/>
            <person name="Kiefer A.F."/>
            <person name="Nichols A."/>
            <person name="Cepeda A.J."/>
            <person name="Yan W."/>
            <person name="Fan B."/>
            <person name="Jiang Y."/>
            <person name="Adhikari A."/>
            <person name="Zheng C.-J."/>
            <person name="Schuster L."/>
            <person name="Cowan T.M."/>
            <person name="Smanski M.J."/>
            <person name="Chevrette M.G."/>
            <person name="De Carvalho L.P.S."/>
            <person name="Shen B."/>
        </authorList>
    </citation>
    <scope>NUCLEOTIDE SEQUENCE [LARGE SCALE GENOMIC DNA]</scope>
    <source>
        <strain evidence="6 7">NPDC000087</strain>
    </source>
</reference>
<dbReference type="PRINTS" id="PR00455">
    <property type="entry name" value="HTHTETR"/>
</dbReference>
<dbReference type="Pfam" id="PF21597">
    <property type="entry name" value="TetR_C_43"/>
    <property type="match status" value="1"/>
</dbReference>
<name>A0ABW6WY08_9ACTN</name>
<sequence length="192" mass="21107">MADRLPHLLRADARDNRDRVLEAARALFAERGLDVPMREIARRARVGPATLYRRFPTKQALVDEAFHRELSACSSIVRDGCADPDPWRGLSSVIRGITELNAQNQGFVDTFLSSHPGATNFAAHRADMLRLLAGLCRRAKKAGTVRADFVLDDVILVFLAGRALAATPPEVRLAAAQRFSTLALDAIGRRLP</sequence>
<evidence type="ECO:0000313" key="6">
    <source>
        <dbReference type="EMBL" id="MFF5297091.1"/>
    </source>
</evidence>
<dbReference type="InterPro" id="IPR050109">
    <property type="entry name" value="HTH-type_TetR-like_transc_reg"/>
</dbReference>
<comment type="caution">
    <text evidence="6">The sequence shown here is derived from an EMBL/GenBank/DDBJ whole genome shotgun (WGS) entry which is preliminary data.</text>
</comment>
<dbReference type="Gene3D" id="1.10.357.10">
    <property type="entry name" value="Tetracycline Repressor, domain 2"/>
    <property type="match status" value="1"/>
</dbReference>
<evidence type="ECO:0000256" key="4">
    <source>
        <dbReference type="PROSITE-ProRule" id="PRU00335"/>
    </source>
</evidence>
<dbReference type="InterPro" id="IPR001647">
    <property type="entry name" value="HTH_TetR"/>
</dbReference>
<keyword evidence="3" id="KW-0804">Transcription</keyword>
<proteinExistence type="predicted"/>
<keyword evidence="7" id="KW-1185">Reference proteome</keyword>
<feature type="domain" description="HTH tetR-type" evidence="5">
    <location>
        <begin position="14"/>
        <end position="73"/>
    </location>
</feature>
<dbReference type="Proteomes" id="UP001602245">
    <property type="component" value="Unassembled WGS sequence"/>
</dbReference>
<keyword evidence="2 4" id="KW-0238">DNA-binding</keyword>
<dbReference type="PANTHER" id="PTHR30055">
    <property type="entry name" value="HTH-TYPE TRANSCRIPTIONAL REGULATOR RUTR"/>
    <property type="match status" value="1"/>
</dbReference>
<dbReference type="Pfam" id="PF00440">
    <property type="entry name" value="TetR_N"/>
    <property type="match status" value="1"/>
</dbReference>
<dbReference type="RefSeq" id="WP_026206292.1">
    <property type="nucleotide sequence ID" value="NZ_JBIAZU010000010.1"/>
</dbReference>
<dbReference type="InterPro" id="IPR009057">
    <property type="entry name" value="Homeodomain-like_sf"/>
</dbReference>
<dbReference type="PROSITE" id="PS50977">
    <property type="entry name" value="HTH_TETR_2"/>
    <property type="match status" value="1"/>
</dbReference>
<dbReference type="PANTHER" id="PTHR30055:SF234">
    <property type="entry name" value="HTH-TYPE TRANSCRIPTIONAL REGULATOR BETI"/>
    <property type="match status" value="1"/>
</dbReference>
<dbReference type="InterPro" id="IPR036271">
    <property type="entry name" value="Tet_transcr_reg_TetR-rel_C_sf"/>
</dbReference>
<evidence type="ECO:0000256" key="2">
    <source>
        <dbReference type="ARBA" id="ARBA00023125"/>
    </source>
</evidence>
<evidence type="ECO:0000259" key="5">
    <source>
        <dbReference type="PROSITE" id="PS50977"/>
    </source>
</evidence>
<gene>
    <name evidence="6" type="ORF">ACFY35_47310</name>
</gene>
<evidence type="ECO:0000313" key="7">
    <source>
        <dbReference type="Proteomes" id="UP001602245"/>
    </source>
</evidence>
<dbReference type="EMBL" id="JBIAZU010000010">
    <property type="protein sequence ID" value="MFF5297091.1"/>
    <property type="molecule type" value="Genomic_DNA"/>
</dbReference>
<dbReference type="InterPro" id="IPR049445">
    <property type="entry name" value="TetR_SbtR-like_C"/>
</dbReference>
<feature type="DNA-binding region" description="H-T-H motif" evidence="4">
    <location>
        <begin position="36"/>
        <end position="55"/>
    </location>
</feature>